<organism evidence="9 10">
    <name type="scientific">Gemmata massiliana</name>
    <dbReference type="NCBI Taxonomy" id="1210884"/>
    <lineage>
        <taxon>Bacteria</taxon>
        <taxon>Pseudomonadati</taxon>
        <taxon>Planctomycetota</taxon>
        <taxon>Planctomycetia</taxon>
        <taxon>Gemmatales</taxon>
        <taxon>Gemmataceae</taxon>
        <taxon>Gemmata</taxon>
    </lineage>
</organism>
<keyword evidence="4" id="KW-0804">Transcription</keyword>
<dbReference type="InterPro" id="IPR013249">
    <property type="entry name" value="RNA_pol_sigma70_r4_t2"/>
</dbReference>
<dbReference type="Pfam" id="PF08281">
    <property type="entry name" value="Sigma70_r4_2"/>
    <property type="match status" value="1"/>
</dbReference>
<keyword evidence="6" id="KW-0812">Transmembrane</keyword>
<evidence type="ECO:0000259" key="7">
    <source>
        <dbReference type="Pfam" id="PF04542"/>
    </source>
</evidence>
<dbReference type="NCBIfam" id="TIGR03067">
    <property type="entry name" value="Planc_TIGR03067"/>
    <property type="match status" value="1"/>
</dbReference>
<evidence type="ECO:0000256" key="3">
    <source>
        <dbReference type="ARBA" id="ARBA00023082"/>
    </source>
</evidence>
<dbReference type="InterPro" id="IPR017504">
    <property type="entry name" value="CHP03067_Planctomycetes"/>
</dbReference>
<dbReference type="RefSeq" id="WP_162666301.1">
    <property type="nucleotide sequence ID" value="NZ_LR593886.1"/>
</dbReference>
<dbReference type="AlphaFoldDB" id="A0A6P2CUB3"/>
<dbReference type="PANTHER" id="PTHR43133:SF51">
    <property type="entry name" value="RNA POLYMERASE SIGMA FACTOR"/>
    <property type="match status" value="1"/>
</dbReference>
<evidence type="ECO:0000256" key="1">
    <source>
        <dbReference type="ARBA" id="ARBA00010641"/>
    </source>
</evidence>
<evidence type="ECO:0000256" key="5">
    <source>
        <dbReference type="SAM" id="MobiDB-lite"/>
    </source>
</evidence>
<dbReference type="GO" id="GO:0006352">
    <property type="term" value="P:DNA-templated transcription initiation"/>
    <property type="evidence" value="ECO:0007669"/>
    <property type="project" value="InterPro"/>
</dbReference>
<feature type="domain" description="RNA polymerase sigma factor 70 region 4 type 2" evidence="8">
    <location>
        <begin position="139"/>
        <end position="191"/>
    </location>
</feature>
<keyword evidence="3" id="KW-0731">Sigma factor</keyword>
<dbReference type="KEGG" id="gms:SOIL9_64300"/>
<dbReference type="SUPFAM" id="SSF88946">
    <property type="entry name" value="Sigma2 domain of RNA polymerase sigma factors"/>
    <property type="match status" value="1"/>
</dbReference>
<evidence type="ECO:0000313" key="10">
    <source>
        <dbReference type="Proteomes" id="UP000464178"/>
    </source>
</evidence>
<evidence type="ECO:0008006" key="11">
    <source>
        <dbReference type="Google" id="ProtNLM"/>
    </source>
</evidence>
<feature type="region of interest" description="Disordered" evidence="5">
    <location>
        <begin position="289"/>
        <end position="318"/>
    </location>
</feature>
<dbReference type="GO" id="GO:0003677">
    <property type="term" value="F:DNA binding"/>
    <property type="evidence" value="ECO:0007669"/>
    <property type="project" value="InterPro"/>
</dbReference>
<dbReference type="Gene3D" id="1.10.1740.10">
    <property type="match status" value="1"/>
</dbReference>
<comment type="similarity">
    <text evidence="1">Belongs to the sigma-70 factor family. ECF subfamily.</text>
</comment>
<sequence>MEAITTTSVAHKVRRTVLLQDGTGLTDGRLLDSFIEHQDGDAFATLVRRHGPMVWGVCRRLLDQHDAEDAFQATFLVLVRKAASVVPRECVGNWLYGVARQTALQGRRTSARRKGRETREADVAELPVREDADRCDLHLLLDQELSRLPDRYRTVVVMCDLEGNTRKETARQLGVPEGSVAGWLARGRATLAKRLARQGVSLPAGILATALGQAAVGRVPPSVVSSTIGAARIYTTGQVTAELISMRVIALTEGVLKAMTVSKLKLVTAVLFAAVCFVGGVAAALPPAVGQPPTAEKKVETAKSPAGETPQSKTDQEKLQGRWTVVSLELGGRVLTPDELSKENVDDVIFEGDRVKPTRADPENSLWHGKYKLDARRDPKQITVYDEEPDNTVMTFRGIYTLDGDTLKWCMNPDGTDVCRPEEFKTKKGSPLCIFTLKRVPATK</sequence>
<dbReference type="PANTHER" id="PTHR43133">
    <property type="entry name" value="RNA POLYMERASE ECF-TYPE SIGMA FACTO"/>
    <property type="match status" value="1"/>
</dbReference>
<evidence type="ECO:0000256" key="4">
    <source>
        <dbReference type="ARBA" id="ARBA00023163"/>
    </source>
</evidence>
<reference evidence="9 10" key="1">
    <citation type="submission" date="2019-05" db="EMBL/GenBank/DDBJ databases">
        <authorList>
            <consortium name="Science for Life Laboratories"/>
        </authorList>
    </citation>
    <scope>NUCLEOTIDE SEQUENCE [LARGE SCALE GENOMIC DNA]</scope>
    <source>
        <strain evidence="9">Soil9</strain>
    </source>
</reference>
<name>A0A6P2CUB3_9BACT</name>
<evidence type="ECO:0000313" key="9">
    <source>
        <dbReference type="EMBL" id="VTR91284.1"/>
    </source>
</evidence>
<feature type="domain" description="RNA polymerase sigma-70 region 2" evidence="7">
    <location>
        <begin position="46"/>
        <end position="112"/>
    </location>
</feature>
<proteinExistence type="inferred from homology"/>
<dbReference type="InterPro" id="IPR007627">
    <property type="entry name" value="RNA_pol_sigma70_r2"/>
</dbReference>
<dbReference type="InterPro" id="IPR013324">
    <property type="entry name" value="RNA_pol_sigma_r3/r4-like"/>
</dbReference>
<dbReference type="Pfam" id="PF04542">
    <property type="entry name" value="Sigma70_r2"/>
    <property type="match status" value="1"/>
</dbReference>
<dbReference type="EMBL" id="LR593886">
    <property type="protein sequence ID" value="VTR91284.1"/>
    <property type="molecule type" value="Genomic_DNA"/>
</dbReference>
<evidence type="ECO:0000256" key="2">
    <source>
        <dbReference type="ARBA" id="ARBA00023015"/>
    </source>
</evidence>
<dbReference type="InterPro" id="IPR039425">
    <property type="entry name" value="RNA_pol_sigma-70-like"/>
</dbReference>
<gene>
    <name evidence="9" type="ORF">SOIL9_64300</name>
</gene>
<dbReference type="CDD" id="cd06171">
    <property type="entry name" value="Sigma70_r4"/>
    <property type="match status" value="1"/>
</dbReference>
<dbReference type="InterPro" id="IPR036388">
    <property type="entry name" value="WH-like_DNA-bd_sf"/>
</dbReference>
<keyword evidence="2" id="KW-0805">Transcription regulation</keyword>
<keyword evidence="6" id="KW-0472">Membrane</keyword>
<dbReference type="InterPro" id="IPR013325">
    <property type="entry name" value="RNA_pol_sigma_r2"/>
</dbReference>
<evidence type="ECO:0000259" key="8">
    <source>
        <dbReference type="Pfam" id="PF08281"/>
    </source>
</evidence>
<keyword evidence="6" id="KW-1133">Transmembrane helix</keyword>
<evidence type="ECO:0000256" key="6">
    <source>
        <dbReference type="SAM" id="Phobius"/>
    </source>
</evidence>
<dbReference type="GO" id="GO:0016987">
    <property type="term" value="F:sigma factor activity"/>
    <property type="evidence" value="ECO:0007669"/>
    <property type="project" value="UniProtKB-KW"/>
</dbReference>
<dbReference type="NCBIfam" id="TIGR02937">
    <property type="entry name" value="sigma70-ECF"/>
    <property type="match status" value="1"/>
</dbReference>
<dbReference type="SUPFAM" id="SSF88659">
    <property type="entry name" value="Sigma3 and sigma4 domains of RNA polymerase sigma factors"/>
    <property type="match status" value="1"/>
</dbReference>
<dbReference type="Gene3D" id="1.10.10.10">
    <property type="entry name" value="Winged helix-like DNA-binding domain superfamily/Winged helix DNA-binding domain"/>
    <property type="match status" value="1"/>
</dbReference>
<feature type="transmembrane region" description="Helical" evidence="6">
    <location>
        <begin position="266"/>
        <end position="285"/>
    </location>
</feature>
<keyword evidence="10" id="KW-1185">Reference proteome</keyword>
<protein>
    <recommendedName>
        <fullName evidence="11">ECF RNA polymerase sigma factor SigE</fullName>
    </recommendedName>
</protein>
<dbReference type="Proteomes" id="UP000464178">
    <property type="component" value="Chromosome"/>
</dbReference>
<accession>A0A6P2CUB3</accession>
<dbReference type="InterPro" id="IPR014284">
    <property type="entry name" value="RNA_pol_sigma-70_dom"/>
</dbReference>